<organism evidence="1 2">
    <name type="scientific">Cryobacterium ruanii</name>
    <dbReference type="NCBI Taxonomy" id="1259197"/>
    <lineage>
        <taxon>Bacteria</taxon>
        <taxon>Bacillati</taxon>
        <taxon>Actinomycetota</taxon>
        <taxon>Actinomycetes</taxon>
        <taxon>Micrococcales</taxon>
        <taxon>Microbacteriaceae</taxon>
        <taxon>Cryobacterium</taxon>
    </lineage>
</organism>
<evidence type="ECO:0000313" key="2">
    <source>
        <dbReference type="Proteomes" id="UP000298154"/>
    </source>
</evidence>
<evidence type="ECO:0000313" key="1">
    <source>
        <dbReference type="EMBL" id="TFD63558.1"/>
    </source>
</evidence>
<comment type="caution">
    <text evidence="1">The sequence shown here is derived from an EMBL/GenBank/DDBJ whole genome shotgun (WGS) entry which is preliminary data.</text>
</comment>
<dbReference type="RefSeq" id="WP_134556651.1">
    <property type="nucleotide sequence ID" value="NZ_SOHK01000021.1"/>
</dbReference>
<gene>
    <name evidence="1" type="ORF">E3T47_13890</name>
</gene>
<dbReference type="OrthoDB" id="4870479at2"/>
<name>A0A4R9AK25_9MICO</name>
<dbReference type="Proteomes" id="UP000298154">
    <property type="component" value="Unassembled WGS sequence"/>
</dbReference>
<reference evidence="1 2" key="1">
    <citation type="submission" date="2019-03" db="EMBL/GenBank/DDBJ databases">
        <title>Genomics of glacier-inhabiting Cryobacterium strains.</title>
        <authorList>
            <person name="Liu Q."/>
            <person name="Xin Y.-H."/>
        </authorList>
    </citation>
    <scope>NUCLEOTIDE SEQUENCE [LARGE SCALE GENOMIC DNA]</scope>
    <source>
        <strain evidence="1 2">Sr36</strain>
    </source>
</reference>
<proteinExistence type="predicted"/>
<dbReference type="Pfam" id="PF04250">
    <property type="entry name" value="DUF429"/>
    <property type="match status" value="1"/>
</dbReference>
<keyword evidence="2" id="KW-1185">Reference proteome</keyword>
<dbReference type="AlphaFoldDB" id="A0A4R9AK25"/>
<dbReference type="InterPro" id="IPR007362">
    <property type="entry name" value="DUF429"/>
</dbReference>
<dbReference type="EMBL" id="SOHK01000021">
    <property type="protein sequence ID" value="TFD63558.1"/>
    <property type="molecule type" value="Genomic_DNA"/>
</dbReference>
<protein>
    <submittedName>
        <fullName evidence="1">DUF429 domain-containing protein</fullName>
    </submittedName>
</protein>
<accession>A0A4R9AK25</accession>
<sequence length="246" mass="26089">MRTAGVDLAAEPKGTALAVIDWTGTTAALLELYLGVADEVIVEAAGTVQKLGIDCAFGWPDEFVQFVHAHSNGDKTLPGVDGGMAWRRTLAYRETDREVRKVTGRWPLSVSTDRLGLTAMRCAGLLSRIAGSGIAVDRSGTGVVAEIYPGASLRLWGFTTMGYRTEPAARALLLSHIQDAAPWLDLGPYVPQMISSADAFDAVIAALAARSAALGRYEPPASSLLDRARREGWILLPSGPLTALLG</sequence>